<evidence type="ECO:0000256" key="1">
    <source>
        <dbReference type="ARBA" id="ARBA00023002"/>
    </source>
</evidence>
<organism evidence="4 5">
    <name type="scientific">Elysia marginata</name>
    <dbReference type="NCBI Taxonomy" id="1093978"/>
    <lineage>
        <taxon>Eukaryota</taxon>
        <taxon>Metazoa</taxon>
        <taxon>Spiralia</taxon>
        <taxon>Lophotrochozoa</taxon>
        <taxon>Mollusca</taxon>
        <taxon>Gastropoda</taxon>
        <taxon>Heterobranchia</taxon>
        <taxon>Euthyneura</taxon>
        <taxon>Panpulmonata</taxon>
        <taxon>Sacoglossa</taxon>
        <taxon>Placobranchoidea</taxon>
        <taxon>Plakobranchidae</taxon>
        <taxon>Elysia</taxon>
    </lineage>
</organism>
<dbReference type="SUPFAM" id="SSF51735">
    <property type="entry name" value="NAD(P)-binding Rossmann-fold domains"/>
    <property type="match status" value="1"/>
</dbReference>
<dbReference type="EMBL" id="BMAT01005629">
    <property type="protein sequence ID" value="GFR97280.1"/>
    <property type="molecule type" value="Genomic_DNA"/>
</dbReference>
<feature type="region of interest" description="Disordered" evidence="2">
    <location>
        <begin position="370"/>
        <end position="481"/>
    </location>
</feature>
<feature type="compositionally biased region" description="Basic and acidic residues" evidence="2">
    <location>
        <begin position="391"/>
        <end position="471"/>
    </location>
</feature>
<keyword evidence="1" id="KW-0560">Oxidoreductase</keyword>
<dbReference type="PANTHER" id="PTHR10366:SF564">
    <property type="entry name" value="STEROL-4-ALPHA-CARBOXYLATE 3-DEHYDROGENASE, DECARBOXYLATING"/>
    <property type="match status" value="1"/>
</dbReference>
<evidence type="ECO:0000313" key="5">
    <source>
        <dbReference type="Proteomes" id="UP000762676"/>
    </source>
</evidence>
<reference evidence="4 5" key="1">
    <citation type="journal article" date="2021" name="Elife">
        <title>Chloroplast acquisition without the gene transfer in kleptoplastic sea slugs, Plakobranchus ocellatus.</title>
        <authorList>
            <person name="Maeda T."/>
            <person name="Takahashi S."/>
            <person name="Yoshida T."/>
            <person name="Shimamura S."/>
            <person name="Takaki Y."/>
            <person name="Nagai Y."/>
            <person name="Toyoda A."/>
            <person name="Suzuki Y."/>
            <person name="Arimoto A."/>
            <person name="Ishii H."/>
            <person name="Satoh N."/>
            <person name="Nishiyama T."/>
            <person name="Hasebe M."/>
            <person name="Maruyama T."/>
            <person name="Minagawa J."/>
            <person name="Obokata J."/>
            <person name="Shigenobu S."/>
        </authorList>
    </citation>
    <scope>NUCLEOTIDE SEQUENCE [LARGE SCALE GENOMIC DNA]</scope>
</reference>
<dbReference type="Pfam" id="PF13460">
    <property type="entry name" value="NAD_binding_10"/>
    <property type="match status" value="1"/>
</dbReference>
<evidence type="ECO:0000256" key="2">
    <source>
        <dbReference type="SAM" id="MobiDB-lite"/>
    </source>
</evidence>
<evidence type="ECO:0000259" key="3">
    <source>
        <dbReference type="Pfam" id="PF13460"/>
    </source>
</evidence>
<accession>A0AAV4HKQ0</accession>
<dbReference type="AlphaFoldDB" id="A0AAV4HKQ0"/>
<dbReference type="Proteomes" id="UP000762676">
    <property type="component" value="Unassembled WGS sequence"/>
</dbReference>
<gene>
    <name evidence="4" type="ORF">ElyMa_002741100</name>
</gene>
<dbReference type="PANTHER" id="PTHR10366">
    <property type="entry name" value="NAD DEPENDENT EPIMERASE/DEHYDRATASE"/>
    <property type="match status" value="1"/>
</dbReference>
<dbReference type="Gene3D" id="3.40.50.720">
    <property type="entry name" value="NAD(P)-binding Rossmann-like Domain"/>
    <property type="match status" value="1"/>
</dbReference>
<proteinExistence type="predicted"/>
<dbReference type="InterPro" id="IPR050425">
    <property type="entry name" value="NAD(P)_dehydrat-like"/>
</dbReference>
<dbReference type="InterPro" id="IPR036291">
    <property type="entry name" value="NAD(P)-bd_dom_sf"/>
</dbReference>
<evidence type="ECO:0000313" key="4">
    <source>
        <dbReference type="EMBL" id="GFR97280.1"/>
    </source>
</evidence>
<name>A0AAV4HKQ0_9GAST</name>
<feature type="domain" description="NAD(P)-binding" evidence="3">
    <location>
        <begin position="44"/>
        <end position="167"/>
    </location>
</feature>
<keyword evidence="5" id="KW-1185">Reference proteome</keyword>
<sequence length="481" mass="51795">MRCNARAERSTKSIVASAEAPDAEYKVKLAPIVLVTDGTNYTNAHIVKQLQDEGHQVRATVASLSQEEEKVKALSELCPEAKFKVEVVEVDPAKPETWEQAMKDVQYLIYTIKPEAAKAAAAEGEAPTQPAVEAIQAAFKAGVESKTVKRILLTSSYQAITAAPTAPSDKVFTEADWTDAETAEPLIKSLVLAEKAAWDFVKELPDADKIDLVVMNPTLALGPPLLDAQQDVVKMLLDRSIQGCPRVCYSVVDVRDVAAAYVKALTLDNVAGNRHILHGGNLWMRDIALALSKEFKPQGYNIHTMALPNVALWGLSLINKNAKTLMPVVGKQSQFDNTRMKDVLGITPKDVKETVVEEAAALVERGLVKKPKRARSATTNNQGAAAAATEGEEKKEGGDAPAEGEEKKEEEGAKAADDSAAAKDGEDKKEESKEEAKAGDEAANGEAEKPEEKKEEEAKDASASEEKKEEEAASTEAPKAE</sequence>
<comment type="caution">
    <text evidence="4">The sequence shown here is derived from an EMBL/GenBank/DDBJ whole genome shotgun (WGS) entry which is preliminary data.</text>
</comment>
<protein>
    <submittedName>
        <fullName evidence="4">Reductase-related protein</fullName>
    </submittedName>
</protein>
<dbReference type="InterPro" id="IPR016040">
    <property type="entry name" value="NAD(P)-bd_dom"/>
</dbReference>
<dbReference type="GO" id="GO:0016616">
    <property type="term" value="F:oxidoreductase activity, acting on the CH-OH group of donors, NAD or NADP as acceptor"/>
    <property type="evidence" value="ECO:0007669"/>
    <property type="project" value="TreeGrafter"/>
</dbReference>